<organism evidence="1 2">
    <name type="scientific">Amycolatopsis carbonis</name>
    <dbReference type="NCBI Taxonomy" id="715471"/>
    <lineage>
        <taxon>Bacteria</taxon>
        <taxon>Bacillati</taxon>
        <taxon>Actinomycetota</taxon>
        <taxon>Actinomycetes</taxon>
        <taxon>Pseudonocardiales</taxon>
        <taxon>Pseudonocardiaceae</taxon>
        <taxon>Amycolatopsis</taxon>
    </lineage>
</organism>
<dbReference type="InterPro" id="IPR036390">
    <property type="entry name" value="WH_DNA-bd_sf"/>
</dbReference>
<evidence type="ECO:0000313" key="1">
    <source>
        <dbReference type="EMBL" id="WIX83597.1"/>
    </source>
</evidence>
<dbReference type="NCBIfam" id="TIGR00738">
    <property type="entry name" value="rrf2_super"/>
    <property type="match status" value="1"/>
</dbReference>
<reference evidence="1 2" key="1">
    <citation type="submission" date="2023-06" db="EMBL/GenBank/DDBJ databases">
        <authorList>
            <person name="Oyuntsetseg B."/>
            <person name="Kim S.B."/>
        </authorList>
    </citation>
    <scope>NUCLEOTIDE SEQUENCE [LARGE SCALE GENOMIC DNA]</scope>
    <source>
        <strain evidence="1 2">2-15</strain>
    </source>
</reference>
<accession>A0A9Y2IPI7</accession>
<dbReference type="PROSITE" id="PS01332">
    <property type="entry name" value="HTH_RRF2_1"/>
    <property type="match status" value="1"/>
</dbReference>
<gene>
    <name evidence="1" type="ORF">QRX50_23990</name>
</gene>
<dbReference type="SUPFAM" id="SSF46785">
    <property type="entry name" value="Winged helix' DNA-binding domain"/>
    <property type="match status" value="1"/>
</dbReference>
<dbReference type="KEGG" id="acab:QRX50_23990"/>
<dbReference type="GO" id="GO:0005829">
    <property type="term" value="C:cytosol"/>
    <property type="evidence" value="ECO:0007669"/>
    <property type="project" value="TreeGrafter"/>
</dbReference>
<proteinExistence type="predicted"/>
<dbReference type="PROSITE" id="PS51197">
    <property type="entry name" value="HTH_RRF2_2"/>
    <property type="match status" value="1"/>
</dbReference>
<dbReference type="AlphaFoldDB" id="A0A9Y2IPI7"/>
<protein>
    <submittedName>
        <fullName evidence="1">Rrf2 family transcriptional regulator</fullName>
    </submittedName>
</protein>
<dbReference type="EMBL" id="CP127294">
    <property type="protein sequence ID" value="WIX83597.1"/>
    <property type="molecule type" value="Genomic_DNA"/>
</dbReference>
<dbReference type="Gene3D" id="1.10.10.10">
    <property type="entry name" value="Winged helix-like DNA-binding domain superfamily/Winged helix DNA-binding domain"/>
    <property type="match status" value="1"/>
</dbReference>
<dbReference type="InterPro" id="IPR000944">
    <property type="entry name" value="Tscrpt_reg_Rrf2"/>
</dbReference>
<dbReference type="GO" id="GO:0003700">
    <property type="term" value="F:DNA-binding transcription factor activity"/>
    <property type="evidence" value="ECO:0007669"/>
    <property type="project" value="TreeGrafter"/>
</dbReference>
<dbReference type="PANTHER" id="PTHR33221">
    <property type="entry name" value="WINGED HELIX-TURN-HELIX TRANSCRIPTIONAL REGULATOR, RRF2 FAMILY"/>
    <property type="match status" value="1"/>
</dbReference>
<evidence type="ECO:0000313" key="2">
    <source>
        <dbReference type="Proteomes" id="UP001236014"/>
    </source>
</evidence>
<dbReference type="Proteomes" id="UP001236014">
    <property type="component" value="Chromosome"/>
</dbReference>
<name>A0A9Y2IPI7_9PSEU</name>
<sequence length="160" mass="17556">MRMNQGVEWSVHVLLSLAWLDDDEPVSTASLAASYELPVAYLNKQLQALVRAGLLRSLPGARGGFVLARRPEDITLMDVVAAIEGREFAFQCTEIRQHGMGQEAPQSAFRRKCAVDSAMQHAELQWRKALAAKTIADIRAEADSHAPSAARLARKAYGRA</sequence>
<dbReference type="Pfam" id="PF02082">
    <property type="entry name" value="Rrf2"/>
    <property type="match status" value="1"/>
</dbReference>
<dbReference type="InterPro" id="IPR036388">
    <property type="entry name" value="WH-like_DNA-bd_sf"/>
</dbReference>
<keyword evidence="2" id="KW-1185">Reference proteome</keyword>
<dbReference type="InterPro" id="IPR030489">
    <property type="entry name" value="TR_Rrf2-type_CS"/>
</dbReference>
<dbReference type="PANTHER" id="PTHR33221:SF15">
    <property type="entry name" value="HTH-TYPE TRANSCRIPTIONAL REGULATOR YWGB-RELATED"/>
    <property type="match status" value="1"/>
</dbReference>